<proteinExistence type="predicted"/>
<evidence type="ECO:0000313" key="2">
    <source>
        <dbReference type="EMBL" id="JAS46452.1"/>
    </source>
</evidence>
<organism evidence="2">
    <name type="scientific">Cuerna arida</name>
    <dbReference type="NCBI Taxonomy" id="1464854"/>
    <lineage>
        <taxon>Eukaryota</taxon>
        <taxon>Metazoa</taxon>
        <taxon>Ecdysozoa</taxon>
        <taxon>Arthropoda</taxon>
        <taxon>Hexapoda</taxon>
        <taxon>Insecta</taxon>
        <taxon>Pterygota</taxon>
        <taxon>Neoptera</taxon>
        <taxon>Paraneoptera</taxon>
        <taxon>Hemiptera</taxon>
        <taxon>Auchenorrhyncha</taxon>
        <taxon>Membracoidea</taxon>
        <taxon>Cicadellidae</taxon>
        <taxon>Cicadellinae</taxon>
        <taxon>Proconiini</taxon>
        <taxon>Cuerna</taxon>
    </lineage>
</organism>
<reference evidence="2" key="1">
    <citation type="submission" date="2015-11" db="EMBL/GenBank/DDBJ databases">
        <title>De novo transcriptome assembly of four potential Pierce s Disease insect vectors from Arizona vineyards.</title>
        <authorList>
            <person name="Tassone E.E."/>
        </authorList>
    </citation>
    <scope>NUCLEOTIDE SEQUENCE</scope>
</reference>
<feature type="region of interest" description="Disordered" evidence="1">
    <location>
        <begin position="138"/>
        <end position="175"/>
    </location>
</feature>
<sequence>PISNLQNPNQNPFVPNRAQQFNPPRYRTPVNTTKGSYVAPNTAPRGSPPPYPRAIQNRFVPADKWPYYQQGYRNVNPPVYKAPNPQPRQIFEQNVNSNSLTGPPPYPSRQDLLNKEVTGVNPLNTSYSAPSALITKEYSSQQQPKLPKYNIDGQFNSGETSPELEAPLNSPQDSARSTGVIINNYNYNTFIPPSYTDQLNYGLMVEKYGPLSRKEK</sequence>
<name>A0A1B6F889_9HEMI</name>
<dbReference type="AlphaFoldDB" id="A0A1B6F889"/>
<dbReference type="EMBL" id="GECZ01023317">
    <property type="protein sequence ID" value="JAS46452.1"/>
    <property type="molecule type" value="Transcribed_RNA"/>
</dbReference>
<protein>
    <submittedName>
        <fullName evidence="2">Uncharacterized protein</fullName>
    </submittedName>
</protein>
<gene>
    <name evidence="2" type="ORF">g.12276</name>
</gene>
<feature type="compositionally biased region" description="Polar residues" evidence="1">
    <location>
        <begin position="1"/>
        <end position="22"/>
    </location>
</feature>
<evidence type="ECO:0000256" key="1">
    <source>
        <dbReference type="SAM" id="MobiDB-lite"/>
    </source>
</evidence>
<accession>A0A1B6F889</accession>
<feature type="non-terminal residue" evidence="2">
    <location>
        <position position="1"/>
    </location>
</feature>
<feature type="region of interest" description="Disordered" evidence="1">
    <location>
        <begin position="1"/>
        <end position="52"/>
    </location>
</feature>